<name>A0ABR9YF46_9PROT</name>
<protein>
    <recommendedName>
        <fullName evidence="3">Transposase</fullName>
    </recommendedName>
</protein>
<gene>
    <name evidence="1" type="ORF">HKD21_08740</name>
</gene>
<evidence type="ECO:0008006" key="3">
    <source>
        <dbReference type="Google" id="ProtNLM"/>
    </source>
</evidence>
<sequence length="83" mass="9566">MNVSPELNNNSKQPSDVSTKYGYIWFIDPQVDKETSQRNADHECKLRGFTSASFSEEEIKCRSKDIFGLCLEHTGTLRYKCNK</sequence>
<reference evidence="2" key="1">
    <citation type="submission" date="2020-04" db="EMBL/GenBank/DDBJ databases">
        <title>Description of novel Gluconacetobacter.</title>
        <authorList>
            <person name="Sombolestani A."/>
        </authorList>
    </citation>
    <scope>NUCLEOTIDE SEQUENCE [LARGE SCALE GENOMIC DNA]</scope>
    <source>
        <strain evidence="2">LMG 27748</strain>
    </source>
</reference>
<dbReference type="EMBL" id="JABCQO010000006">
    <property type="protein sequence ID" value="MBF0876934.1"/>
    <property type="molecule type" value="Genomic_DNA"/>
</dbReference>
<dbReference type="InterPro" id="IPR025731">
    <property type="entry name" value="YecR-like"/>
</dbReference>
<dbReference type="Proteomes" id="UP000630952">
    <property type="component" value="Unassembled WGS sequence"/>
</dbReference>
<organism evidence="1 2">
    <name type="scientific">Gluconobacter cerevisiae</name>
    <dbReference type="NCBI Taxonomy" id="1379734"/>
    <lineage>
        <taxon>Bacteria</taxon>
        <taxon>Pseudomonadati</taxon>
        <taxon>Pseudomonadota</taxon>
        <taxon>Alphaproteobacteria</taxon>
        <taxon>Acetobacterales</taxon>
        <taxon>Acetobacteraceae</taxon>
        <taxon>Gluconobacter</taxon>
    </lineage>
</organism>
<comment type="caution">
    <text evidence="1">The sequence shown here is derived from an EMBL/GenBank/DDBJ whole genome shotgun (WGS) entry which is preliminary data.</text>
</comment>
<evidence type="ECO:0000313" key="2">
    <source>
        <dbReference type="Proteomes" id="UP000630952"/>
    </source>
</evidence>
<proteinExistence type="predicted"/>
<evidence type="ECO:0000313" key="1">
    <source>
        <dbReference type="EMBL" id="MBF0876934.1"/>
    </source>
</evidence>
<keyword evidence="2" id="KW-1185">Reference proteome</keyword>
<accession>A0ABR9YF46</accession>
<reference evidence="1 2" key="2">
    <citation type="submission" date="2020-11" db="EMBL/GenBank/DDBJ databases">
        <title>Description of novel Gluconobacter species.</title>
        <authorList>
            <person name="Cleenwerck I."/>
            <person name="Cnockaert M."/>
            <person name="Borremans W."/>
            <person name="Wieme A.D."/>
            <person name="De Vuyst L."/>
            <person name="Vandamme P."/>
        </authorList>
    </citation>
    <scope>NUCLEOTIDE SEQUENCE [LARGE SCALE GENOMIC DNA]</scope>
    <source>
        <strain evidence="1 2">LMG 27748</strain>
    </source>
</reference>
<dbReference type="Pfam" id="PF13992">
    <property type="entry name" value="YecR"/>
    <property type="match status" value="1"/>
</dbReference>